<evidence type="ECO:0000313" key="1">
    <source>
        <dbReference type="EMBL" id="OBZ86855.1"/>
    </source>
</evidence>
<comment type="caution">
    <text evidence="1">The sequence shown here is derived from an EMBL/GenBank/DDBJ whole genome shotgun (WGS) entry which is preliminary data.</text>
</comment>
<dbReference type="AlphaFoldDB" id="A0A1C7NCP2"/>
<protein>
    <submittedName>
        <fullName evidence="1">Uncharacterized protein</fullName>
    </submittedName>
</protein>
<sequence>MLDKAACRKYKQVPWTDLLSGEAGSLQLRDWPRYDSDTSKKGKYQLQNLTVSQLQDIKDKLDMNIIFYKR</sequence>
<keyword evidence="2" id="KW-1185">Reference proteome</keyword>
<proteinExistence type="predicted"/>
<dbReference type="InParanoid" id="A0A1C7NCP2"/>
<dbReference type="Proteomes" id="UP000093000">
    <property type="component" value="Unassembled WGS sequence"/>
</dbReference>
<evidence type="ECO:0000313" key="2">
    <source>
        <dbReference type="Proteomes" id="UP000093000"/>
    </source>
</evidence>
<dbReference type="EMBL" id="LUGH01000266">
    <property type="protein sequence ID" value="OBZ86855.1"/>
    <property type="molecule type" value="Genomic_DNA"/>
</dbReference>
<name>A0A1C7NCP2_9FUNG</name>
<accession>A0A1C7NCP2</accession>
<gene>
    <name evidence="1" type="ORF">A0J61_05097</name>
</gene>
<organism evidence="1 2">
    <name type="scientific">Choanephora cucurbitarum</name>
    <dbReference type="NCBI Taxonomy" id="101091"/>
    <lineage>
        <taxon>Eukaryota</taxon>
        <taxon>Fungi</taxon>
        <taxon>Fungi incertae sedis</taxon>
        <taxon>Mucoromycota</taxon>
        <taxon>Mucoromycotina</taxon>
        <taxon>Mucoromycetes</taxon>
        <taxon>Mucorales</taxon>
        <taxon>Mucorineae</taxon>
        <taxon>Choanephoraceae</taxon>
        <taxon>Choanephoroideae</taxon>
        <taxon>Choanephora</taxon>
    </lineage>
</organism>
<reference evidence="1 2" key="1">
    <citation type="submission" date="2016-03" db="EMBL/GenBank/DDBJ databases">
        <title>Choanephora cucurbitarum.</title>
        <authorList>
            <person name="Min B."/>
            <person name="Park H."/>
            <person name="Park J.-H."/>
            <person name="Shin H.-D."/>
            <person name="Choi I.-G."/>
        </authorList>
    </citation>
    <scope>NUCLEOTIDE SEQUENCE [LARGE SCALE GENOMIC DNA]</scope>
    <source>
        <strain evidence="1 2">KUS-F28377</strain>
    </source>
</reference>